<name>A0A133V9D5_9EURY</name>
<keyword evidence="1" id="KW-0808">Transferase</keyword>
<protein>
    <recommendedName>
        <fullName evidence="3">Phosphoribosyltransferase domain-containing protein</fullName>
    </recommendedName>
</protein>
<dbReference type="Gene3D" id="3.40.50.2020">
    <property type="match status" value="1"/>
</dbReference>
<gene>
    <name evidence="4" type="ORF">AKJ48_04330</name>
</gene>
<dbReference type="InterPro" id="IPR000836">
    <property type="entry name" value="PRTase_dom"/>
</dbReference>
<sequence length="206" mass="22945">MVKIRIEELKRELKEKIGKEGKVLGKGFLKVDSFLNHQVDPQLVDRIGMAIAEKYEDKEITKVVTAEAGGNIIAYTTARHLQSLLDSKVLAVYAKKEVPKTMENVMVAKVKSPTKGEVTDLAISGDYLKSGDRVVIADDFLFTGRTSEALTELVENAGATLIGYAFVISKRNFGGYERLRKHDRPIFALVEIVEMDSETGEIYFSE</sequence>
<comment type="caution">
    <text evidence="4">The sequence shown here is derived from an EMBL/GenBank/DDBJ whole genome shotgun (WGS) entry which is preliminary data.</text>
</comment>
<dbReference type="AlphaFoldDB" id="A0A133V9D5"/>
<dbReference type="PATRIC" id="fig|1698277.3.peg.934"/>
<dbReference type="Pfam" id="PF00156">
    <property type="entry name" value="Pribosyltran"/>
    <property type="match status" value="1"/>
</dbReference>
<evidence type="ECO:0000259" key="3">
    <source>
        <dbReference type="Pfam" id="PF00156"/>
    </source>
</evidence>
<evidence type="ECO:0000256" key="1">
    <source>
        <dbReference type="ARBA" id="ARBA00022679"/>
    </source>
</evidence>
<dbReference type="InterPro" id="IPR050118">
    <property type="entry name" value="Pur/Pyrimidine_PRTase"/>
</dbReference>
<dbReference type="PANTHER" id="PTHR43864">
    <property type="entry name" value="HYPOXANTHINE/GUANINE PHOSPHORIBOSYLTRANSFERASE"/>
    <property type="match status" value="1"/>
</dbReference>
<organism evidence="4 5">
    <name type="scientific">candidate division MSBL1 archaeon SCGC-AAA261O19</name>
    <dbReference type="NCBI Taxonomy" id="1698277"/>
    <lineage>
        <taxon>Archaea</taxon>
        <taxon>Methanobacteriati</taxon>
        <taxon>Methanobacteriota</taxon>
        <taxon>candidate division MSBL1</taxon>
    </lineage>
</organism>
<dbReference type="Proteomes" id="UP000070076">
    <property type="component" value="Unassembled WGS sequence"/>
</dbReference>
<dbReference type="PANTHER" id="PTHR43864:SF1">
    <property type="entry name" value="XANTHINE PHOSPHORIBOSYLTRANSFERASE"/>
    <property type="match status" value="1"/>
</dbReference>
<dbReference type="SUPFAM" id="SSF53271">
    <property type="entry name" value="PRTase-like"/>
    <property type="match status" value="1"/>
</dbReference>
<keyword evidence="5" id="KW-1185">Reference proteome</keyword>
<evidence type="ECO:0000313" key="5">
    <source>
        <dbReference type="Proteomes" id="UP000070076"/>
    </source>
</evidence>
<feature type="domain" description="Phosphoribosyltransferase" evidence="3">
    <location>
        <begin position="41"/>
        <end position="186"/>
    </location>
</feature>
<evidence type="ECO:0000256" key="2">
    <source>
        <dbReference type="ARBA" id="ARBA00022726"/>
    </source>
</evidence>
<evidence type="ECO:0000313" key="4">
    <source>
        <dbReference type="EMBL" id="KXB03007.1"/>
    </source>
</evidence>
<dbReference type="InterPro" id="IPR029057">
    <property type="entry name" value="PRTase-like"/>
</dbReference>
<reference evidence="4 5" key="1">
    <citation type="journal article" date="2016" name="Sci. Rep.">
        <title>Metabolic traits of an uncultured archaeal lineage -MSBL1- from brine pools of the Red Sea.</title>
        <authorList>
            <person name="Mwirichia R."/>
            <person name="Alam I."/>
            <person name="Rashid M."/>
            <person name="Vinu M."/>
            <person name="Ba-Alawi W."/>
            <person name="Anthony Kamau A."/>
            <person name="Kamanda Ngugi D."/>
            <person name="Goker M."/>
            <person name="Klenk H.P."/>
            <person name="Bajic V."/>
            <person name="Stingl U."/>
        </authorList>
    </citation>
    <scope>NUCLEOTIDE SEQUENCE [LARGE SCALE GENOMIC DNA]</scope>
    <source>
        <strain evidence="4">SCGC-AAA261O19</strain>
    </source>
</reference>
<dbReference type="GO" id="GO:0016740">
    <property type="term" value="F:transferase activity"/>
    <property type="evidence" value="ECO:0007669"/>
    <property type="project" value="UniProtKB-KW"/>
</dbReference>
<proteinExistence type="predicted"/>
<dbReference type="CDD" id="cd06223">
    <property type="entry name" value="PRTases_typeI"/>
    <property type="match status" value="1"/>
</dbReference>
<dbReference type="EMBL" id="LHYB01000093">
    <property type="protein sequence ID" value="KXB03007.1"/>
    <property type="molecule type" value="Genomic_DNA"/>
</dbReference>
<accession>A0A133V9D5</accession>
<dbReference type="GO" id="GO:0006166">
    <property type="term" value="P:purine ribonucleoside salvage"/>
    <property type="evidence" value="ECO:0007669"/>
    <property type="project" value="UniProtKB-KW"/>
</dbReference>
<keyword evidence="2" id="KW-0660">Purine salvage</keyword>